<dbReference type="InterPro" id="IPR015886">
    <property type="entry name" value="H2TH_FPG"/>
</dbReference>
<reference evidence="17 18" key="1">
    <citation type="submission" date="2020-03" db="EMBL/GenBank/DDBJ databases">
        <title>Sequencing the genomes of 1000 actinobacteria strains.</title>
        <authorList>
            <person name="Klenk H.-P."/>
        </authorList>
    </citation>
    <scope>NUCLEOTIDE SEQUENCE [LARGE SCALE GENOMIC DNA]</scope>
    <source>
        <strain evidence="17 18">DSM 16403</strain>
    </source>
</reference>
<dbReference type="Gene3D" id="3.20.190.10">
    <property type="entry name" value="MutM-like, N-terminal"/>
    <property type="match status" value="1"/>
</dbReference>
<accession>A0A846RQV4</accession>
<dbReference type="AlphaFoldDB" id="A0A846RQV4"/>
<dbReference type="EC" id="3.2.2.23" evidence="17"/>
<dbReference type="EMBL" id="JAATJL010000001">
    <property type="protein sequence ID" value="NJC22774.1"/>
    <property type="molecule type" value="Genomic_DNA"/>
</dbReference>
<feature type="domain" description="FPG-type" evidence="15">
    <location>
        <begin position="242"/>
        <end position="276"/>
    </location>
</feature>
<evidence type="ECO:0000313" key="18">
    <source>
        <dbReference type="Proteomes" id="UP000547458"/>
    </source>
</evidence>
<dbReference type="RefSeq" id="WP_167993564.1">
    <property type="nucleotide sequence ID" value="NZ_JAATJL010000001.1"/>
</dbReference>
<dbReference type="PROSITE" id="PS51066">
    <property type="entry name" value="ZF_FPG_2"/>
    <property type="match status" value="1"/>
</dbReference>
<keyword evidence="10" id="KW-0234">DNA repair</keyword>
<evidence type="ECO:0000256" key="1">
    <source>
        <dbReference type="ARBA" id="ARBA00001668"/>
    </source>
</evidence>
<sequence>MPEMPEVQGLAQFLGSKLVPEDGPPAVVRDLQLGSFAILKTAQVTPAALAGMSFTGVGRRGKFLILSLEGVHLVLHLARAGWLRWSDAIPGTVLRPGKGPIALRLRCAEPDGYGFDITEAGTRKSAAAYLVGDPAEVPGVSRLGPEAFDVGREQFLSMLQGHRNQLKGLLRDQSFIAGIGNAYSDEILHAARLSPFTLATSLTDEQLADLYTAMHSVLETAVKAAAGKPAKELKDAKRREMKVHGRAGETCPVCGDAVREVSFADSALQYCPTCQTGGKPLADRRTSKFLK</sequence>
<evidence type="ECO:0000256" key="2">
    <source>
        <dbReference type="ARBA" id="ARBA00001947"/>
    </source>
</evidence>
<dbReference type="Pfam" id="PF06831">
    <property type="entry name" value="H2TH"/>
    <property type="match status" value="1"/>
</dbReference>
<dbReference type="Pfam" id="PF06827">
    <property type="entry name" value="zf-FPG_IleRS"/>
    <property type="match status" value="1"/>
</dbReference>
<dbReference type="Gene3D" id="1.10.8.50">
    <property type="match status" value="1"/>
</dbReference>
<comment type="similarity">
    <text evidence="3">Belongs to the FPG family.</text>
</comment>
<evidence type="ECO:0000313" key="17">
    <source>
        <dbReference type="EMBL" id="NJC22774.1"/>
    </source>
</evidence>
<keyword evidence="13 17" id="KW-0326">Glycosidase</keyword>
<dbReference type="Proteomes" id="UP000547458">
    <property type="component" value="Unassembled WGS sequence"/>
</dbReference>
<comment type="cofactor">
    <cofactor evidence="2">
        <name>Zn(2+)</name>
        <dbReference type="ChEBI" id="CHEBI:29105"/>
    </cofactor>
</comment>
<dbReference type="Pfam" id="PF01149">
    <property type="entry name" value="Fapy_DNA_glyco"/>
    <property type="match status" value="1"/>
</dbReference>
<dbReference type="GO" id="GO:0003684">
    <property type="term" value="F:damaged DNA binding"/>
    <property type="evidence" value="ECO:0007669"/>
    <property type="project" value="InterPro"/>
</dbReference>
<name>A0A846RQV4_9MICC</name>
<evidence type="ECO:0000256" key="6">
    <source>
        <dbReference type="ARBA" id="ARBA00022771"/>
    </source>
</evidence>
<dbReference type="InterPro" id="IPR010663">
    <property type="entry name" value="Znf_FPG/IleRS"/>
</dbReference>
<organism evidence="17 18">
    <name type="scientific">Arthrobacter pigmenti</name>
    <dbReference type="NCBI Taxonomy" id="271432"/>
    <lineage>
        <taxon>Bacteria</taxon>
        <taxon>Bacillati</taxon>
        <taxon>Actinomycetota</taxon>
        <taxon>Actinomycetes</taxon>
        <taxon>Micrococcales</taxon>
        <taxon>Micrococcaceae</taxon>
        <taxon>Arthrobacter</taxon>
    </lineage>
</organism>
<evidence type="ECO:0000256" key="12">
    <source>
        <dbReference type="ARBA" id="ARBA00023268"/>
    </source>
</evidence>
<evidence type="ECO:0000256" key="13">
    <source>
        <dbReference type="ARBA" id="ARBA00023295"/>
    </source>
</evidence>
<dbReference type="EC" id="4.2.99.18" evidence="17"/>
<protein>
    <submittedName>
        <fullName evidence="17">Formamidopyrimidine-DNA glycosylase</fullName>
        <ecNumber evidence="17">3.2.2.23</ecNumber>
        <ecNumber evidence="17">4.2.99.18</ecNumber>
    </submittedName>
</protein>
<dbReference type="PANTHER" id="PTHR22993:SF9">
    <property type="entry name" value="FORMAMIDOPYRIMIDINE-DNA GLYCOSYLASE"/>
    <property type="match status" value="1"/>
</dbReference>
<dbReference type="SUPFAM" id="SSF57716">
    <property type="entry name" value="Glucocorticoid receptor-like (DNA-binding domain)"/>
    <property type="match status" value="1"/>
</dbReference>
<evidence type="ECO:0000256" key="7">
    <source>
        <dbReference type="ARBA" id="ARBA00022801"/>
    </source>
</evidence>
<dbReference type="PROSITE" id="PS51068">
    <property type="entry name" value="FPG_CAT"/>
    <property type="match status" value="1"/>
</dbReference>
<evidence type="ECO:0000256" key="11">
    <source>
        <dbReference type="ARBA" id="ARBA00023239"/>
    </source>
</evidence>
<comment type="caution">
    <text evidence="17">The sequence shown here is derived from an EMBL/GenBank/DDBJ whole genome shotgun (WGS) entry which is preliminary data.</text>
</comment>
<dbReference type="InterPro" id="IPR012319">
    <property type="entry name" value="FPG_cat"/>
</dbReference>
<evidence type="ECO:0000256" key="5">
    <source>
        <dbReference type="ARBA" id="ARBA00022763"/>
    </source>
</evidence>
<gene>
    <name evidence="17" type="ORF">BJ994_001850</name>
</gene>
<feature type="domain" description="Formamidopyrimidine-DNA glycosylase catalytic" evidence="16">
    <location>
        <begin position="2"/>
        <end position="95"/>
    </location>
</feature>
<dbReference type="SMART" id="SM00898">
    <property type="entry name" value="Fapy_DNA_glyco"/>
    <property type="match status" value="1"/>
</dbReference>
<keyword evidence="4" id="KW-0479">Metal-binding</keyword>
<evidence type="ECO:0000256" key="14">
    <source>
        <dbReference type="PROSITE-ProRule" id="PRU00391"/>
    </source>
</evidence>
<evidence type="ECO:0000256" key="9">
    <source>
        <dbReference type="ARBA" id="ARBA00023125"/>
    </source>
</evidence>
<keyword evidence="9" id="KW-0238">DNA-binding</keyword>
<dbReference type="SMART" id="SM01232">
    <property type="entry name" value="H2TH"/>
    <property type="match status" value="1"/>
</dbReference>
<dbReference type="CDD" id="cd08973">
    <property type="entry name" value="BaFpgNei_N_1"/>
    <property type="match status" value="1"/>
</dbReference>
<proteinExistence type="inferred from homology"/>
<evidence type="ECO:0000256" key="10">
    <source>
        <dbReference type="ARBA" id="ARBA00023204"/>
    </source>
</evidence>
<evidence type="ECO:0000256" key="8">
    <source>
        <dbReference type="ARBA" id="ARBA00022833"/>
    </source>
</evidence>
<dbReference type="InterPro" id="IPR000214">
    <property type="entry name" value="Znf_DNA_glyclase/AP_lyase"/>
</dbReference>
<comment type="catalytic activity">
    <reaction evidence="1">
        <text>Hydrolysis of DNA containing ring-opened 7-methylguanine residues, releasing 2,6-diamino-4-hydroxy-5-(N-methyl)formamidopyrimidine.</text>
        <dbReference type="EC" id="3.2.2.23"/>
    </reaction>
</comment>
<keyword evidence="8" id="KW-0862">Zinc</keyword>
<keyword evidence="7 17" id="KW-0378">Hydrolase</keyword>
<dbReference type="GO" id="GO:0034039">
    <property type="term" value="F:8-oxo-7,8-dihydroguanine DNA N-glycosylase activity"/>
    <property type="evidence" value="ECO:0007669"/>
    <property type="project" value="TreeGrafter"/>
</dbReference>
<keyword evidence="11 17" id="KW-0456">Lyase</keyword>
<dbReference type="InterPro" id="IPR035937">
    <property type="entry name" value="FPG_N"/>
</dbReference>
<dbReference type="GO" id="GO:0140078">
    <property type="term" value="F:class I DNA-(apurinic or apyrimidinic site) endonuclease activity"/>
    <property type="evidence" value="ECO:0007669"/>
    <property type="project" value="UniProtKB-EC"/>
</dbReference>
<evidence type="ECO:0000259" key="15">
    <source>
        <dbReference type="PROSITE" id="PS51066"/>
    </source>
</evidence>
<keyword evidence="5" id="KW-0227">DNA damage</keyword>
<dbReference type="GO" id="GO:0008270">
    <property type="term" value="F:zinc ion binding"/>
    <property type="evidence" value="ECO:0007669"/>
    <property type="project" value="UniProtKB-KW"/>
</dbReference>
<evidence type="ECO:0000259" key="16">
    <source>
        <dbReference type="PROSITE" id="PS51068"/>
    </source>
</evidence>
<keyword evidence="6 14" id="KW-0863">Zinc-finger</keyword>
<dbReference type="InterPro" id="IPR010979">
    <property type="entry name" value="Ribosomal_uS13-like_H2TH"/>
</dbReference>
<dbReference type="SUPFAM" id="SSF46946">
    <property type="entry name" value="S13-like H2TH domain"/>
    <property type="match status" value="1"/>
</dbReference>
<keyword evidence="12" id="KW-0511">Multifunctional enzyme</keyword>
<dbReference type="SUPFAM" id="SSF81624">
    <property type="entry name" value="N-terminal domain of MutM-like DNA repair proteins"/>
    <property type="match status" value="1"/>
</dbReference>
<keyword evidence="18" id="KW-1185">Reference proteome</keyword>
<dbReference type="GO" id="GO:0006284">
    <property type="term" value="P:base-excision repair"/>
    <property type="evidence" value="ECO:0007669"/>
    <property type="project" value="InterPro"/>
</dbReference>
<dbReference type="PANTHER" id="PTHR22993">
    <property type="entry name" value="FORMAMIDOPYRIMIDINE-DNA GLYCOSYLASE"/>
    <property type="match status" value="1"/>
</dbReference>
<evidence type="ECO:0000256" key="4">
    <source>
        <dbReference type="ARBA" id="ARBA00022723"/>
    </source>
</evidence>
<evidence type="ECO:0000256" key="3">
    <source>
        <dbReference type="ARBA" id="ARBA00009409"/>
    </source>
</evidence>